<sequence length="849" mass="95782">MALVLLSPLSLGAKNEVRTGVEQQLLDLSYFEDTSGTLDAERILQGIDAVEWNQVSGKIANFGYTKSPYWFKFSITNPYNQSADKLIEISYPQLDYIDLYRIENDKVVSLLHTGDNLPFANRLIDHPYFLFSSPIPPNSTHHYLVRIQTEGTMQVPIRLWDKETFLIGIGQEDQIHAVFYGILIVLALFNFFVYLALREKTYLYYSLATFGYAFFFATMRGKPFQVMFPDFPAIHNQSLLIVIPFTTLFSALFARSFLSLKDHSKLLDQSTKVIALTAFGCIIASFIVDYAYSVRASVLLAIPSYLILFAIGPLIWAKGVHLARYYTVAWGLLTAGTAMTALNKAGAIPSNFVSEYGMQIGSALEAILLTIALAERLYREREDKLAAQESTIKEHNERLEAEIKLMHQALHNPTTHLPNRACFEMLISDSIRRRKGGRFAVCLINLTRFHEINKTLGHNNADLLIEEAANLINKTVQRIPGIQVAEVKDTHAYYAFSFEGATFGILVDIERLEEVKEAANAVIKELYHPIEFKGMMLELDPAIGVSNFPENGRDASTLIRHANVALESAEKSDRKLDYYQPEQDRYNARRLTLMSELKQAINNNQLSLYFQPKIDLGSNSVVGLEALIRWHHHRFGFVRPDEFIPIAEQTGIIKPLTRWVIKEALGVQQELLSEGHDIDISINISAKNLREEDFVSFVSETLASNPNNNHKITIELTETSMMEDPLKALQVLEGLSQPGVRLSIDDFGTGYSSLAYIKKLPANEIKIDKSLVFDLTSNIDDQVIIKTTIDMCHRLGFTVVAEGVESQHIVDILKSLNCDLIQGYYISPPLPLNKLKLWLSEMDDYAALA</sequence>
<reference evidence="5" key="1">
    <citation type="submission" date="2022-07" db="EMBL/GenBank/DDBJ databases">
        <title>Alkalimarinus sp. nov., isolated from gut of a Alitta virens.</title>
        <authorList>
            <person name="Yang A.I."/>
            <person name="Shin N.-R."/>
        </authorList>
    </citation>
    <scope>NUCLEOTIDE SEQUENCE</scope>
    <source>
        <strain evidence="5">FA028</strain>
    </source>
</reference>
<evidence type="ECO:0000256" key="1">
    <source>
        <dbReference type="SAM" id="Coils"/>
    </source>
</evidence>
<dbReference type="Pfam" id="PF00990">
    <property type="entry name" value="GGDEF"/>
    <property type="match status" value="1"/>
</dbReference>
<dbReference type="SMART" id="SM00267">
    <property type="entry name" value="GGDEF"/>
    <property type="match status" value="1"/>
</dbReference>
<dbReference type="GO" id="GO:0071111">
    <property type="term" value="F:cyclic-guanylate-specific phosphodiesterase activity"/>
    <property type="evidence" value="ECO:0007669"/>
    <property type="project" value="InterPro"/>
</dbReference>
<dbReference type="PANTHER" id="PTHR33121">
    <property type="entry name" value="CYCLIC DI-GMP PHOSPHODIESTERASE PDEF"/>
    <property type="match status" value="1"/>
</dbReference>
<keyword evidence="2" id="KW-1133">Transmembrane helix</keyword>
<dbReference type="Pfam" id="PF00563">
    <property type="entry name" value="EAL"/>
    <property type="match status" value="1"/>
</dbReference>
<feature type="domain" description="GGDEF" evidence="4">
    <location>
        <begin position="437"/>
        <end position="581"/>
    </location>
</feature>
<keyword evidence="6" id="KW-1185">Reference proteome</keyword>
<proteinExistence type="predicted"/>
<evidence type="ECO:0000259" key="4">
    <source>
        <dbReference type="PROSITE" id="PS50887"/>
    </source>
</evidence>
<dbReference type="InterPro" id="IPR050706">
    <property type="entry name" value="Cyclic-di-GMP_PDE-like"/>
</dbReference>
<dbReference type="EMBL" id="CP101527">
    <property type="protein sequence ID" value="UZW73971.1"/>
    <property type="molecule type" value="Genomic_DNA"/>
</dbReference>
<dbReference type="PANTHER" id="PTHR33121:SF71">
    <property type="entry name" value="OXYGEN SENSOR PROTEIN DOSP"/>
    <property type="match status" value="1"/>
</dbReference>
<dbReference type="Gene3D" id="3.30.70.270">
    <property type="match status" value="1"/>
</dbReference>
<name>A0A9E8KII8_9ALTE</name>
<dbReference type="Gene3D" id="3.20.20.450">
    <property type="entry name" value="EAL domain"/>
    <property type="match status" value="1"/>
</dbReference>
<dbReference type="Pfam" id="PF07696">
    <property type="entry name" value="7TMR-DISMED2"/>
    <property type="match status" value="1"/>
</dbReference>
<evidence type="ECO:0000313" key="6">
    <source>
        <dbReference type="Proteomes" id="UP001164472"/>
    </source>
</evidence>
<keyword evidence="2" id="KW-0812">Transmembrane</keyword>
<organism evidence="5 6">
    <name type="scientific">Alkalimarinus sediminis</name>
    <dbReference type="NCBI Taxonomy" id="1632866"/>
    <lineage>
        <taxon>Bacteria</taxon>
        <taxon>Pseudomonadati</taxon>
        <taxon>Pseudomonadota</taxon>
        <taxon>Gammaproteobacteria</taxon>
        <taxon>Alteromonadales</taxon>
        <taxon>Alteromonadaceae</taxon>
        <taxon>Alkalimarinus</taxon>
    </lineage>
</organism>
<feature type="coiled-coil region" evidence="1">
    <location>
        <begin position="378"/>
        <end position="405"/>
    </location>
</feature>
<feature type="transmembrane region" description="Helical" evidence="2">
    <location>
        <begin position="298"/>
        <end position="316"/>
    </location>
</feature>
<dbReference type="Proteomes" id="UP001164472">
    <property type="component" value="Chromosome"/>
</dbReference>
<dbReference type="NCBIfam" id="TIGR00254">
    <property type="entry name" value="GGDEF"/>
    <property type="match status" value="1"/>
</dbReference>
<accession>A0A9E8KII8</accession>
<dbReference type="SUPFAM" id="SSF141868">
    <property type="entry name" value="EAL domain-like"/>
    <property type="match status" value="1"/>
</dbReference>
<dbReference type="PROSITE" id="PS50887">
    <property type="entry name" value="GGDEF"/>
    <property type="match status" value="1"/>
</dbReference>
<feature type="transmembrane region" description="Helical" evidence="2">
    <location>
        <begin position="239"/>
        <end position="258"/>
    </location>
</feature>
<dbReference type="SMART" id="SM00052">
    <property type="entry name" value="EAL"/>
    <property type="match status" value="1"/>
</dbReference>
<protein>
    <submittedName>
        <fullName evidence="5">EAL domain-containing protein</fullName>
    </submittedName>
</protein>
<feature type="transmembrane region" description="Helical" evidence="2">
    <location>
        <begin position="202"/>
        <end position="219"/>
    </location>
</feature>
<dbReference type="Pfam" id="PF07695">
    <property type="entry name" value="7TMR-DISM_7TM"/>
    <property type="match status" value="1"/>
</dbReference>
<dbReference type="InterPro" id="IPR043128">
    <property type="entry name" value="Rev_trsase/Diguanyl_cyclase"/>
</dbReference>
<dbReference type="SUPFAM" id="SSF55073">
    <property type="entry name" value="Nucleotide cyclase"/>
    <property type="match status" value="1"/>
</dbReference>
<feature type="transmembrane region" description="Helical" evidence="2">
    <location>
        <begin position="270"/>
        <end position="292"/>
    </location>
</feature>
<dbReference type="RefSeq" id="WP_251811432.1">
    <property type="nucleotide sequence ID" value="NZ_CP101527.1"/>
</dbReference>
<dbReference type="InterPro" id="IPR000160">
    <property type="entry name" value="GGDEF_dom"/>
</dbReference>
<dbReference type="InterPro" id="IPR035919">
    <property type="entry name" value="EAL_sf"/>
</dbReference>
<dbReference type="InterPro" id="IPR011622">
    <property type="entry name" value="7TMR_DISM_rcpt_extracell_dom2"/>
</dbReference>
<keyword evidence="1" id="KW-0175">Coiled coil</keyword>
<dbReference type="AlphaFoldDB" id="A0A9E8KII8"/>
<feature type="transmembrane region" description="Helical" evidence="2">
    <location>
        <begin position="323"/>
        <end position="344"/>
    </location>
</feature>
<dbReference type="CDD" id="cd01949">
    <property type="entry name" value="GGDEF"/>
    <property type="match status" value="1"/>
</dbReference>
<evidence type="ECO:0000256" key="2">
    <source>
        <dbReference type="SAM" id="Phobius"/>
    </source>
</evidence>
<feature type="transmembrane region" description="Helical" evidence="2">
    <location>
        <begin position="177"/>
        <end position="197"/>
    </location>
</feature>
<evidence type="ECO:0000259" key="3">
    <source>
        <dbReference type="PROSITE" id="PS50883"/>
    </source>
</evidence>
<gene>
    <name evidence="5" type="ORF">NNL22_13150</name>
</gene>
<dbReference type="CDD" id="cd01948">
    <property type="entry name" value="EAL"/>
    <property type="match status" value="1"/>
</dbReference>
<dbReference type="InterPro" id="IPR029787">
    <property type="entry name" value="Nucleotide_cyclase"/>
</dbReference>
<evidence type="ECO:0000313" key="5">
    <source>
        <dbReference type="EMBL" id="UZW73971.1"/>
    </source>
</evidence>
<dbReference type="KEGG" id="asem:NNL22_13150"/>
<dbReference type="Gene3D" id="2.60.40.2380">
    <property type="match status" value="1"/>
</dbReference>
<dbReference type="InterPro" id="IPR001633">
    <property type="entry name" value="EAL_dom"/>
</dbReference>
<dbReference type="PROSITE" id="PS50883">
    <property type="entry name" value="EAL"/>
    <property type="match status" value="1"/>
</dbReference>
<feature type="domain" description="EAL" evidence="3">
    <location>
        <begin position="590"/>
        <end position="843"/>
    </location>
</feature>
<keyword evidence="2" id="KW-0472">Membrane</keyword>
<dbReference type="InterPro" id="IPR011623">
    <property type="entry name" value="7TMR_DISM_rcpt_extracell_dom1"/>
</dbReference>